<feature type="region of interest" description="Disordered" evidence="3">
    <location>
        <begin position="1"/>
        <end position="20"/>
    </location>
</feature>
<dbReference type="GO" id="GO:0003700">
    <property type="term" value="F:DNA-binding transcription factor activity"/>
    <property type="evidence" value="ECO:0007669"/>
    <property type="project" value="TreeGrafter"/>
</dbReference>
<accession>A0A9P4GPC7</accession>
<feature type="region of interest" description="Disordered" evidence="3">
    <location>
        <begin position="139"/>
        <end position="177"/>
    </location>
</feature>
<evidence type="ECO:0000256" key="2">
    <source>
        <dbReference type="ARBA" id="ARBA00023242"/>
    </source>
</evidence>
<protein>
    <submittedName>
        <fullName evidence="4">Uncharacterized protein</fullName>
    </submittedName>
</protein>
<dbReference type="EMBL" id="ML976615">
    <property type="protein sequence ID" value="KAF1849119.1"/>
    <property type="molecule type" value="Genomic_DNA"/>
</dbReference>
<dbReference type="InterPro" id="IPR021858">
    <property type="entry name" value="Fun_TF"/>
</dbReference>
<comment type="caution">
    <text evidence="4">The sequence shown here is derived from an EMBL/GenBank/DDBJ whole genome shotgun (WGS) entry which is preliminary data.</text>
</comment>
<keyword evidence="2" id="KW-0539">Nucleus</keyword>
<comment type="subcellular location">
    <subcellularLocation>
        <location evidence="1">Nucleus</location>
    </subcellularLocation>
</comment>
<dbReference type="PANTHER" id="PTHR37534:SF2">
    <property type="entry name" value="N-ACETYLTRANSFERASE DOMAIN-CONTAINING PROTEIN"/>
    <property type="match status" value="1"/>
</dbReference>
<dbReference type="Pfam" id="PF11951">
    <property type="entry name" value="Fungal_trans_2"/>
    <property type="match status" value="1"/>
</dbReference>
<sequence>MYRTYSDASSGGKEKAKKPKYRVRFRHGVYPNPEGQATRADIKKYEYFFGGGQVWVGMPGKVNFVDESAQVTEDFVNGGRGGGGSSERSRSSSRLLVRPGRNERIPRATSRRSPRTTELSFCSVGVPSTDQGAVPTAMRTVSSSPWQIPSHPRYHTSPAPGSAYSHEESSPSSWRDDVPSPFSLTNLSLPTTTQAPGVAWPIENPIDAHLFRFWIDKASAWWDITSSHNIFREVVPKLALSNAMLMNAIFMISAQHIQRVNPAFPARPYMYHERILQQLIPYLAERGRIDDEATLVAAMLLRSFEEFHAGTQGQQMLSTLELFQGPNYWLFDMSKPVVQACFMVHVHFEIFHGLLNRPSMRIDYRDFPFPFLASPSDDVAWGNRIVWLCARILQWTERGLRTTETWHQLTNLVDAWERERPMSFDAFFCREENLDFARDLPELWFASPCHADAHQHLRICRMALATNSPEVEHDEVQLADVTAPTRKAVLKGLIEMMAIARCNAHAMSAPLIAAHAIHKFAVQLRWSGSESNGAEV</sequence>
<dbReference type="GO" id="GO:0045944">
    <property type="term" value="P:positive regulation of transcription by RNA polymerase II"/>
    <property type="evidence" value="ECO:0007669"/>
    <property type="project" value="TreeGrafter"/>
</dbReference>
<evidence type="ECO:0000256" key="3">
    <source>
        <dbReference type="SAM" id="MobiDB-lite"/>
    </source>
</evidence>
<dbReference type="GO" id="GO:0005634">
    <property type="term" value="C:nucleus"/>
    <property type="evidence" value="ECO:0007669"/>
    <property type="project" value="UniProtKB-SubCell"/>
</dbReference>
<dbReference type="GO" id="GO:0000976">
    <property type="term" value="F:transcription cis-regulatory region binding"/>
    <property type="evidence" value="ECO:0007669"/>
    <property type="project" value="TreeGrafter"/>
</dbReference>
<gene>
    <name evidence="4" type="ORF">K460DRAFT_375833</name>
</gene>
<name>A0A9P4GPC7_9PLEO</name>
<reference evidence="4" key="1">
    <citation type="submission" date="2020-01" db="EMBL/GenBank/DDBJ databases">
        <authorList>
            <consortium name="DOE Joint Genome Institute"/>
            <person name="Haridas S."/>
            <person name="Albert R."/>
            <person name="Binder M."/>
            <person name="Bloem J."/>
            <person name="Labutti K."/>
            <person name="Salamov A."/>
            <person name="Andreopoulos B."/>
            <person name="Baker S.E."/>
            <person name="Barry K."/>
            <person name="Bills G."/>
            <person name="Bluhm B.H."/>
            <person name="Cannon C."/>
            <person name="Castanera R."/>
            <person name="Culley D.E."/>
            <person name="Daum C."/>
            <person name="Ezra D."/>
            <person name="Gonzalez J.B."/>
            <person name="Henrissat B."/>
            <person name="Kuo A."/>
            <person name="Liang C."/>
            <person name="Lipzen A."/>
            <person name="Lutzoni F."/>
            <person name="Magnuson J."/>
            <person name="Mondo S."/>
            <person name="Nolan M."/>
            <person name="Ohm R."/>
            <person name="Pangilinan J."/>
            <person name="Park H.-J."/>
            <person name="Ramirez L."/>
            <person name="Alfaro M."/>
            <person name="Sun H."/>
            <person name="Tritt A."/>
            <person name="Yoshinaga Y."/>
            <person name="Zwiers L.-H."/>
            <person name="Turgeon B.G."/>
            <person name="Goodwin S.B."/>
            <person name="Spatafora J.W."/>
            <person name="Crous P.W."/>
            <person name="Grigoriev I.V."/>
        </authorList>
    </citation>
    <scope>NUCLEOTIDE SEQUENCE</scope>
    <source>
        <strain evidence="4">CBS 394.84</strain>
    </source>
</reference>
<evidence type="ECO:0000313" key="4">
    <source>
        <dbReference type="EMBL" id="KAF1849119.1"/>
    </source>
</evidence>
<keyword evidence="5" id="KW-1185">Reference proteome</keyword>
<dbReference type="RefSeq" id="XP_040791682.1">
    <property type="nucleotide sequence ID" value="XM_040934812.1"/>
</dbReference>
<dbReference type="PANTHER" id="PTHR37534">
    <property type="entry name" value="TRANSCRIPTIONAL ACTIVATOR PROTEIN UGA3"/>
    <property type="match status" value="1"/>
</dbReference>
<evidence type="ECO:0000313" key="5">
    <source>
        <dbReference type="Proteomes" id="UP000800039"/>
    </source>
</evidence>
<dbReference type="OrthoDB" id="407832at2759"/>
<dbReference type="GeneID" id="63852063"/>
<dbReference type="AlphaFoldDB" id="A0A9P4GPC7"/>
<organism evidence="4 5">
    <name type="scientific">Cucurbitaria berberidis CBS 394.84</name>
    <dbReference type="NCBI Taxonomy" id="1168544"/>
    <lineage>
        <taxon>Eukaryota</taxon>
        <taxon>Fungi</taxon>
        <taxon>Dikarya</taxon>
        <taxon>Ascomycota</taxon>
        <taxon>Pezizomycotina</taxon>
        <taxon>Dothideomycetes</taxon>
        <taxon>Pleosporomycetidae</taxon>
        <taxon>Pleosporales</taxon>
        <taxon>Pleosporineae</taxon>
        <taxon>Cucurbitariaceae</taxon>
        <taxon>Cucurbitaria</taxon>
    </lineage>
</organism>
<feature type="compositionally biased region" description="Basic and acidic residues" evidence="3">
    <location>
        <begin position="165"/>
        <end position="177"/>
    </location>
</feature>
<dbReference type="Proteomes" id="UP000800039">
    <property type="component" value="Unassembled WGS sequence"/>
</dbReference>
<evidence type="ECO:0000256" key="1">
    <source>
        <dbReference type="ARBA" id="ARBA00004123"/>
    </source>
</evidence>
<feature type="region of interest" description="Disordered" evidence="3">
    <location>
        <begin position="74"/>
        <end position="126"/>
    </location>
</feature>
<proteinExistence type="predicted"/>